<keyword evidence="6" id="KW-1185">Reference proteome</keyword>
<name>A0ABM0TBE3_CAMSA</name>
<dbReference type="RefSeq" id="XP_010423690.1">
    <property type="nucleotide sequence ID" value="XM_010425388.2"/>
</dbReference>
<dbReference type="InterPro" id="IPR035669">
    <property type="entry name" value="SGNH_plant_lipase-like"/>
</dbReference>
<evidence type="ECO:0000256" key="1">
    <source>
        <dbReference type="ARBA" id="ARBA00008668"/>
    </source>
</evidence>
<keyword evidence="2" id="KW-0378">Hydrolase</keyword>
<evidence type="ECO:0000256" key="5">
    <source>
        <dbReference type="SAM" id="SignalP"/>
    </source>
</evidence>
<sequence length="358" mass="39901">MNSMITLIVPLLLFFFSSLLFGDITGVESSKHHHHHQQHQRNLYGSAKLFVFGNSNVDTGNLPKNQSEAWAVPYGITYPGTPSGRYCDGRVSTDYLAKFLRIKSPIPYKLKDHAGHEQLQYGMNFAYGGTGVFDTVYIKGLDMTYQISVFEKLIGDIYSPSDLSSSVALVSIAGNDYFTYISDNGYNLGIFQFVRRVINQIEVNLKRIHALGVKKVAVPSLQPLGCLPMYTRGSSYQKCNDIINALTIIHNNALEKVVAKLNKETKNSPFIVLDYYKGFLAVLNNKGENPGITNFKSLYEPCCGGKGYCGTLDENGGKNYTLCDDPSSAFFWDEFHPTQEGWKAVYSVLTNNLKALLI</sequence>
<evidence type="ECO:0000313" key="6">
    <source>
        <dbReference type="Proteomes" id="UP000694864"/>
    </source>
</evidence>
<evidence type="ECO:0000313" key="7">
    <source>
        <dbReference type="RefSeq" id="XP_010423690.1"/>
    </source>
</evidence>
<dbReference type="CDD" id="cd01837">
    <property type="entry name" value="SGNH_plant_lipase_like"/>
    <property type="match status" value="1"/>
</dbReference>
<protein>
    <submittedName>
        <fullName evidence="7">GDSL esterase/lipase At5g03610-like</fullName>
    </submittedName>
</protein>
<dbReference type="PANTHER" id="PTHR46020">
    <property type="entry name" value="OSJNBB0059K02.9 PROTEIN"/>
    <property type="match status" value="1"/>
</dbReference>
<gene>
    <name evidence="7" type="primary">LOC104708767</name>
</gene>
<dbReference type="GeneID" id="104708767"/>
<evidence type="ECO:0000256" key="2">
    <source>
        <dbReference type="ARBA" id="ARBA00022801"/>
    </source>
</evidence>
<feature type="chain" id="PRO_5045310833" evidence="5">
    <location>
        <begin position="23"/>
        <end position="358"/>
    </location>
</feature>
<keyword evidence="3" id="KW-0442">Lipid degradation</keyword>
<dbReference type="Pfam" id="PF00657">
    <property type="entry name" value="Lipase_GDSL"/>
    <property type="match status" value="1"/>
</dbReference>
<comment type="similarity">
    <text evidence="1">Belongs to the 'GDSL' lipolytic enzyme family.</text>
</comment>
<organism evidence="6 7">
    <name type="scientific">Camelina sativa</name>
    <name type="common">False flax</name>
    <name type="synonym">Myagrum sativum</name>
    <dbReference type="NCBI Taxonomy" id="90675"/>
    <lineage>
        <taxon>Eukaryota</taxon>
        <taxon>Viridiplantae</taxon>
        <taxon>Streptophyta</taxon>
        <taxon>Embryophyta</taxon>
        <taxon>Tracheophyta</taxon>
        <taxon>Spermatophyta</taxon>
        <taxon>Magnoliopsida</taxon>
        <taxon>eudicotyledons</taxon>
        <taxon>Gunneridae</taxon>
        <taxon>Pentapetalae</taxon>
        <taxon>rosids</taxon>
        <taxon>malvids</taxon>
        <taxon>Brassicales</taxon>
        <taxon>Brassicaceae</taxon>
        <taxon>Camelineae</taxon>
        <taxon>Camelina</taxon>
    </lineage>
</organism>
<evidence type="ECO:0000256" key="3">
    <source>
        <dbReference type="ARBA" id="ARBA00022963"/>
    </source>
</evidence>
<proteinExistence type="inferred from homology"/>
<dbReference type="PANTHER" id="PTHR46020:SF21">
    <property type="entry name" value="(RAPE) HYPOTHETICAL PROTEIN"/>
    <property type="match status" value="1"/>
</dbReference>
<accession>A0ABM0TBE3</accession>
<dbReference type="Proteomes" id="UP000694864">
    <property type="component" value="Chromosome 8"/>
</dbReference>
<evidence type="ECO:0000256" key="4">
    <source>
        <dbReference type="ARBA" id="ARBA00023098"/>
    </source>
</evidence>
<reference evidence="6" key="1">
    <citation type="journal article" date="2014" name="Nat. Commun.">
        <title>The emerging biofuel crop Camelina sativa retains a highly undifferentiated hexaploid genome structure.</title>
        <authorList>
            <person name="Kagale S."/>
            <person name="Koh C."/>
            <person name="Nixon J."/>
            <person name="Bollina V."/>
            <person name="Clarke W.E."/>
            <person name="Tuteja R."/>
            <person name="Spillane C."/>
            <person name="Robinson S.J."/>
            <person name="Links M.G."/>
            <person name="Clarke C."/>
            <person name="Higgins E.E."/>
            <person name="Huebert T."/>
            <person name="Sharpe A.G."/>
            <person name="Parkin I.A."/>
        </authorList>
    </citation>
    <scope>NUCLEOTIDE SEQUENCE [LARGE SCALE GENOMIC DNA]</scope>
    <source>
        <strain evidence="6">cv. DH55</strain>
    </source>
</reference>
<feature type="signal peptide" evidence="5">
    <location>
        <begin position="1"/>
        <end position="22"/>
    </location>
</feature>
<keyword evidence="5" id="KW-0732">Signal</keyword>
<dbReference type="InterPro" id="IPR036514">
    <property type="entry name" value="SGNH_hydro_sf"/>
</dbReference>
<dbReference type="SUPFAM" id="SSF52266">
    <property type="entry name" value="SGNH hydrolase"/>
    <property type="match status" value="1"/>
</dbReference>
<reference evidence="7" key="2">
    <citation type="submission" date="2025-08" db="UniProtKB">
        <authorList>
            <consortium name="RefSeq"/>
        </authorList>
    </citation>
    <scope>IDENTIFICATION</scope>
    <source>
        <tissue evidence="7">Leaf</tissue>
    </source>
</reference>
<dbReference type="Gene3D" id="3.40.50.1110">
    <property type="entry name" value="SGNH hydrolase"/>
    <property type="match status" value="1"/>
</dbReference>
<dbReference type="InterPro" id="IPR001087">
    <property type="entry name" value="GDSL"/>
</dbReference>
<keyword evidence="4" id="KW-0443">Lipid metabolism</keyword>